<dbReference type="Proteomes" id="UP000070544">
    <property type="component" value="Unassembled WGS sequence"/>
</dbReference>
<keyword evidence="3" id="KW-1185">Reference proteome</keyword>
<proteinExistence type="predicted"/>
<feature type="compositionally biased region" description="Polar residues" evidence="1">
    <location>
        <begin position="56"/>
        <end position="77"/>
    </location>
</feature>
<feature type="compositionally biased region" description="Pro residues" evidence="1">
    <location>
        <begin position="530"/>
        <end position="539"/>
    </location>
</feature>
<feature type="region of interest" description="Disordered" evidence="1">
    <location>
        <begin position="503"/>
        <end position="539"/>
    </location>
</feature>
<feature type="region of interest" description="Disordered" evidence="1">
    <location>
        <begin position="224"/>
        <end position="278"/>
    </location>
</feature>
<organism evidence="2 3">
    <name type="scientific">Gonapodya prolifera (strain JEL478)</name>
    <name type="common">Monoblepharis prolifera</name>
    <dbReference type="NCBI Taxonomy" id="1344416"/>
    <lineage>
        <taxon>Eukaryota</taxon>
        <taxon>Fungi</taxon>
        <taxon>Fungi incertae sedis</taxon>
        <taxon>Chytridiomycota</taxon>
        <taxon>Chytridiomycota incertae sedis</taxon>
        <taxon>Monoblepharidomycetes</taxon>
        <taxon>Monoblepharidales</taxon>
        <taxon>Gonapodyaceae</taxon>
        <taxon>Gonapodya</taxon>
    </lineage>
</organism>
<feature type="region of interest" description="Disordered" evidence="1">
    <location>
        <begin position="348"/>
        <end position="415"/>
    </location>
</feature>
<feature type="compositionally biased region" description="Polar residues" evidence="1">
    <location>
        <begin position="513"/>
        <end position="529"/>
    </location>
</feature>
<evidence type="ECO:0000313" key="2">
    <source>
        <dbReference type="EMBL" id="KXS18800.1"/>
    </source>
</evidence>
<feature type="region of interest" description="Disordered" evidence="1">
    <location>
        <begin position="430"/>
        <end position="449"/>
    </location>
</feature>
<gene>
    <name evidence="2" type="ORF">M427DRAFT_53296</name>
</gene>
<dbReference type="EMBL" id="KQ965740">
    <property type="protein sequence ID" value="KXS18800.1"/>
    <property type="molecule type" value="Genomic_DNA"/>
</dbReference>
<dbReference type="OrthoDB" id="103819at2759"/>
<accession>A0A139APX9</accession>
<feature type="compositionally biased region" description="Low complexity" evidence="1">
    <location>
        <begin position="240"/>
        <end position="257"/>
    </location>
</feature>
<name>A0A139APX9_GONPJ</name>
<feature type="non-terminal residue" evidence="2">
    <location>
        <position position="539"/>
    </location>
</feature>
<evidence type="ECO:0000313" key="3">
    <source>
        <dbReference type="Proteomes" id="UP000070544"/>
    </source>
</evidence>
<feature type="compositionally biased region" description="Low complexity" evidence="1">
    <location>
        <begin position="266"/>
        <end position="278"/>
    </location>
</feature>
<dbReference type="AlphaFoldDB" id="A0A139APX9"/>
<protein>
    <submittedName>
        <fullName evidence="2">Uncharacterized protein</fullName>
    </submittedName>
</protein>
<evidence type="ECO:0000256" key="1">
    <source>
        <dbReference type="SAM" id="MobiDB-lite"/>
    </source>
</evidence>
<reference evidence="2 3" key="1">
    <citation type="journal article" date="2015" name="Genome Biol. Evol.">
        <title>Phylogenomic analyses indicate that early fungi evolved digesting cell walls of algal ancestors of land plants.</title>
        <authorList>
            <person name="Chang Y."/>
            <person name="Wang S."/>
            <person name="Sekimoto S."/>
            <person name="Aerts A.L."/>
            <person name="Choi C."/>
            <person name="Clum A."/>
            <person name="LaButti K.M."/>
            <person name="Lindquist E.A."/>
            <person name="Yee Ngan C."/>
            <person name="Ohm R.A."/>
            <person name="Salamov A.A."/>
            <person name="Grigoriev I.V."/>
            <person name="Spatafora J.W."/>
            <person name="Berbee M.L."/>
        </authorList>
    </citation>
    <scope>NUCLEOTIDE SEQUENCE [LARGE SCALE GENOMIC DNA]</scope>
    <source>
        <strain evidence="2 3">JEL478</strain>
    </source>
</reference>
<feature type="region of interest" description="Disordered" evidence="1">
    <location>
        <begin position="39"/>
        <end position="77"/>
    </location>
</feature>
<sequence>MPSVADQDPVLLAYEQCCAQGVPALWRWTPETFAPPVHVQQPLSFPSPGGAPFSTVDPSNPSGTTPPSYSPHTHASFPTNASASAVAPHFVPSPRRRDFWTFRLHPTDTSPQNALAHVLARAPSIARCTLVDAGGFLSEAAYDPPAPLGTLPQPAAMQPHQVLPILLEALKDLIGRKMCELAPRGWVRVGERFVGLIQDSSRPPRTHRPTPTFRLSLSLIPSSPFPHGIVPSPPTPPGGPSSAPTSNATPGASNPGTPGTPGPITPGGAPAGGATAPGGQLVVRVVTERGGMRRLTDEDGEGAEVILAPFGLSGRLLAPVSNFPAPVVSPSSDTAWPRLLGTPLSLLFTAPQTPQPSEDQTDTGKPQPRLARRPKYSWDRIAQRSGTRGRRSPPSSLAGIGHGVRTPTDGGPDDGTVLVVLDASRRTISTDSFPQGMTPFSAPGTPGASQSFQMVLGKRKRDAETMSTPGVGGAYSVQPAQVQVQQDVVVRMPRSCVFVPLRPGEGASHLDGSGTSAPTHTHTSTNPAETPNPPRYLRR</sequence>